<comment type="similarity">
    <text evidence="2">Belongs to the flavoprotein pyridine nucleotide cytochrome reductase family.</text>
</comment>
<dbReference type="Pfam" id="PF00175">
    <property type="entry name" value="NAD_binding_1"/>
    <property type="match status" value="1"/>
</dbReference>
<keyword evidence="4 6" id="KW-0274">FAD</keyword>
<evidence type="ECO:0000256" key="7">
    <source>
        <dbReference type="SAM" id="MobiDB-lite"/>
    </source>
</evidence>
<dbReference type="GO" id="GO:0016491">
    <property type="term" value="F:oxidoreductase activity"/>
    <property type="evidence" value="ECO:0007669"/>
    <property type="project" value="UniProtKB-KW"/>
</dbReference>
<feature type="region of interest" description="Disordered" evidence="7">
    <location>
        <begin position="200"/>
        <end position="239"/>
    </location>
</feature>
<evidence type="ECO:0000259" key="8">
    <source>
        <dbReference type="Pfam" id="PF00175"/>
    </source>
</evidence>
<dbReference type="GO" id="GO:0005739">
    <property type="term" value="C:mitochondrion"/>
    <property type="evidence" value="ECO:0007669"/>
    <property type="project" value="TreeGrafter"/>
</dbReference>
<evidence type="ECO:0000313" key="9">
    <source>
        <dbReference type="EMBL" id="POG66590.1"/>
    </source>
</evidence>
<dbReference type="AlphaFoldDB" id="A0A2P4PMI7"/>
<dbReference type="Gene3D" id="3.40.50.80">
    <property type="entry name" value="Nucleotide-binding domain of ferredoxin-NADP reductase (FNR) module"/>
    <property type="match status" value="1"/>
</dbReference>
<sequence length="373" mass="42117">MVQVSSPSLKPASIHSRPSSPPLPSPNTGNDNFSAIYSDKIKQRSQYGSIRGGQSLYSFGDSNIQGYNLNTYDHLLEGRSGILLNKEREDLCWDHLFMVCGGTGITPMLQLIQYHMDKATSGSKFNLYLLNANDTIADLIQPQYLDYLCTVLKGKLRITYILSKPPPIWKGLSGQIDDGLLFDWIHQNYSVPPPAIPPRLSNYGSAGGSNTNSMISTSTITNQNQPPPRPRNYGKGPTSEYDEFEEIIEPTRQQQQRRQYNDEELYDSQYRNRIPPPSPLQIPVETQTSPSDPHLSFNSQNLPYYFSPSLYNPQQTNEIIILNERYNYMRSLAADNTNQVKLVVCGTSRFNDSIKKCLEKLGFPIDEKALFIS</sequence>
<dbReference type="VEuPathDB" id="FungiDB:RhiirFUN_015228"/>
<feature type="binding site" evidence="6">
    <location>
        <position position="106"/>
    </location>
    <ligand>
        <name>FAD</name>
        <dbReference type="ChEBI" id="CHEBI:57692"/>
    </ligand>
</feature>
<accession>A0A2P4PMI7</accession>
<dbReference type="PANTHER" id="PTHR19370">
    <property type="entry name" value="NADH-CYTOCHROME B5 REDUCTASE"/>
    <property type="match status" value="1"/>
</dbReference>
<protein>
    <recommendedName>
        <fullName evidence="8">Oxidoreductase FAD/NAD(P)-binding domain-containing protein</fullName>
    </recommendedName>
</protein>
<keyword evidence="5" id="KW-0560">Oxidoreductase</keyword>
<reference evidence="9 10" key="2">
    <citation type="journal article" date="2018" name="New Phytol.">
        <title>High intraspecific genome diversity in the model arbuscular mycorrhizal symbiont Rhizophagus irregularis.</title>
        <authorList>
            <person name="Chen E.C.H."/>
            <person name="Morin E."/>
            <person name="Beaudet D."/>
            <person name="Noel J."/>
            <person name="Yildirir G."/>
            <person name="Ndikumana S."/>
            <person name="Charron P."/>
            <person name="St-Onge C."/>
            <person name="Giorgi J."/>
            <person name="Kruger M."/>
            <person name="Marton T."/>
            <person name="Ropars J."/>
            <person name="Grigoriev I.V."/>
            <person name="Hainaut M."/>
            <person name="Henrissat B."/>
            <person name="Roux C."/>
            <person name="Martin F."/>
            <person name="Corradi N."/>
        </authorList>
    </citation>
    <scope>NUCLEOTIDE SEQUENCE [LARGE SCALE GENOMIC DNA]</scope>
    <source>
        <strain evidence="9 10">DAOM 197198</strain>
    </source>
</reference>
<keyword evidence="10" id="KW-1185">Reference proteome</keyword>
<feature type="domain" description="Oxidoreductase FAD/NAD(P)-binding" evidence="8">
    <location>
        <begin position="98"/>
        <end position="182"/>
    </location>
</feature>
<evidence type="ECO:0000256" key="2">
    <source>
        <dbReference type="ARBA" id="ARBA00006105"/>
    </source>
</evidence>
<dbReference type="InterPro" id="IPR001834">
    <property type="entry name" value="CBR-like"/>
</dbReference>
<comment type="cofactor">
    <cofactor evidence="1 6">
        <name>FAD</name>
        <dbReference type="ChEBI" id="CHEBI:57692"/>
    </cofactor>
</comment>
<evidence type="ECO:0000313" key="10">
    <source>
        <dbReference type="Proteomes" id="UP000018888"/>
    </source>
</evidence>
<evidence type="ECO:0000256" key="6">
    <source>
        <dbReference type="PIRSR" id="PIRSR601834-1"/>
    </source>
</evidence>
<evidence type="ECO:0000256" key="4">
    <source>
        <dbReference type="ARBA" id="ARBA00022827"/>
    </source>
</evidence>
<dbReference type="PANTHER" id="PTHR19370:SF185">
    <property type="entry name" value="NADH-CYTOCHROME B5 REDUCTASE"/>
    <property type="match status" value="1"/>
</dbReference>
<feature type="compositionally biased region" description="Polar residues" evidence="7">
    <location>
        <begin position="284"/>
        <end position="296"/>
    </location>
</feature>
<gene>
    <name evidence="9" type="ORF">GLOIN_2v346564</name>
</gene>
<evidence type="ECO:0000256" key="3">
    <source>
        <dbReference type="ARBA" id="ARBA00022630"/>
    </source>
</evidence>
<dbReference type="GO" id="GO:0071949">
    <property type="term" value="F:FAD binding"/>
    <property type="evidence" value="ECO:0007669"/>
    <property type="project" value="TreeGrafter"/>
</dbReference>
<evidence type="ECO:0000256" key="5">
    <source>
        <dbReference type="ARBA" id="ARBA00023002"/>
    </source>
</evidence>
<name>A0A2P4PMI7_RHIID</name>
<feature type="compositionally biased region" description="Low complexity" evidence="7">
    <location>
        <begin position="209"/>
        <end position="224"/>
    </location>
</feature>
<dbReference type="InterPro" id="IPR039261">
    <property type="entry name" value="FNR_nucleotide-bd"/>
</dbReference>
<proteinExistence type="inferred from homology"/>
<dbReference type="SUPFAM" id="SSF52343">
    <property type="entry name" value="Ferredoxin reductase-like, C-terminal NADP-linked domain"/>
    <property type="match status" value="1"/>
</dbReference>
<organism evidence="9 10">
    <name type="scientific">Rhizophagus irregularis (strain DAOM 181602 / DAOM 197198 / MUCL 43194)</name>
    <name type="common">Arbuscular mycorrhizal fungus</name>
    <name type="synonym">Glomus intraradices</name>
    <dbReference type="NCBI Taxonomy" id="747089"/>
    <lineage>
        <taxon>Eukaryota</taxon>
        <taxon>Fungi</taxon>
        <taxon>Fungi incertae sedis</taxon>
        <taxon>Mucoromycota</taxon>
        <taxon>Glomeromycotina</taxon>
        <taxon>Glomeromycetes</taxon>
        <taxon>Glomerales</taxon>
        <taxon>Glomeraceae</taxon>
        <taxon>Rhizophagus</taxon>
    </lineage>
</organism>
<dbReference type="Proteomes" id="UP000018888">
    <property type="component" value="Unassembled WGS sequence"/>
</dbReference>
<reference evidence="9 10" key="1">
    <citation type="journal article" date="2013" name="Proc. Natl. Acad. Sci. U.S.A.">
        <title>Genome of an arbuscular mycorrhizal fungus provides insight into the oldest plant symbiosis.</title>
        <authorList>
            <person name="Tisserant E."/>
            <person name="Malbreil M."/>
            <person name="Kuo A."/>
            <person name="Kohler A."/>
            <person name="Symeonidi A."/>
            <person name="Balestrini R."/>
            <person name="Charron P."/>
            <person name="Duensing N."/>
            <person name="Frei Dit Frey N."/>
            <person name="Gianinazzi-Pearson V."/>
            <person name="Gilbert L.B."/>
            <person name="Handa Y."/>
            <person name="Herr J.R."/>
            <person name="Hijri M."/>
            <person name="Koul R."/>
            <person name="Kawaguchi M."/>
            <person name="Krajinski F."/>
            <person name="Lammers P.J."/>
            <person name="Masclaux F.G."/>
            <person name="Murat C."/>
            <person name="Morin E."/>
            <person name="Ndikumana S."/>
            <person name="Pagni M."/>
            <person name="Petitpierre D."/>
            <person name="Requena N."/>
            <person name="Rosikiewicz P."/>
            <person name="Riley R."/>
            <person name="Saito K."/>
            <person name="San Clemente H."/>
            <person name="Shapiro H."/>
            <person name="van Tuinen D."/>
            <person name="Becard G."/>
            <person name="Bonfante P."/>
            <person name="Paszkowski U."/>
            <person name="Shachar-Hill Y.Y."/>
            <person name="Tuskan G.A."/>
            <person name="Young P.W."/>
            <person name="Sanders I.R."/>
            <person name="Henrissat B."/>
            <person name="Rensing S.A."/>
            <person name="Grigoriev I.V."/>
            <person name="Corradi N."/>
            <person name="Roux C."/>
            <person name="Martin F."/>
        </authorList>
    </citation>
    <scope>NUCLEOTIDE SEQUENCE [LARGE SCALE GENOMIC DNA]</scope>
    <source>
        <strain evidence="9 10">DAOM 197198</strain>
    </source>
</reference>
<evidence type="ECO:0000256" key="1">
    <source>
        <dbReference type="ARBA" id="ARBA00001974"/>
    </source>
</evidence>
<comment type="caution">
    <text evidence="9">The sequence shown here is derived from an EMBL/GenBank/DDBJ whole genome shotgun (WGS) entry which is preliminary data.</text>
</comment>
<dbReference type="InterPro" id="IPR001433">
    <property type="entry name" value="OxRdtase_FAD/NAD-bd"/>
</dbReference>
<keyword evidence="3 6" id="KW-0285">Flavoprotein</keyword>
<dbReference type="EMBL" id="AUPC02000188">
    <property type="protein sequence ID" value="POG66590.1"/>
    <property type="molecule type" value="Genomic_DNA"/>
</dbReference>
<feature type="region of interest" description="Disordered" evidence="7">
    <location>
        <begin position="1"/>
        <end position="31"/>
    </location>
</feature>
<feature type="region of interest" description="Disordered" evidence="7">
    <location>
        <begin position="266"/>
        <end position="296"/>
    </location>
</feature>